<comment type="cofactor">
    <cofactor evidence="1">
        <name>FMN</name>
        <dbReference type="ChEBI" id="CHEBI:58210"/>
    </cofactor>
</comment>
<dbReference type="GO" id="GO:0009636">
    <property type="term" value="P:response to toxic substance"/>
    <property type="evidence" value="ECO:0007669"/>
    <property type="project" value="UniProtKB-KW"/>
</dbReference>
<keyword evidence="5" id="KW-0216">Detoxification</keyword>
<dbReference type="InterPro" id="IPR013785">
    <property type="entry name" value="Aldolase_TIM"/>
</dbReference>
<keyword evidence="10 13" id="KW-0503">Monooxygenase</keyword>
<name>A0A6G8Q3C7_9ACTN</name>
<keyword evidence="8" id="KW-0547">Nucleotide-binding</keyword>
<evidence type="ECO:0000256" key="9">
    <source>
        <dbReference type="ARBA" id="ARBA00023002"/>
    </source>
</evidence>
<evidence type="ECO:0000256" key="2">
    <source>
        <dbReference type="ARBA" id="ARBA00003535"/>
    </source>
</evidence>
<evidence type="ECO:0000313" key="14">
    <source>
        <dbReference type="Proteomes" id="UP000502706"/>
    </source>
</evidence>
<gene>
    <name evidence="13" type="ORF">GBA65_20490</name>
</gene>
<dbReference type="CDD" id="cd04730">
    <property type="entry name" value="NPD_like"/>
    <property type="match status" value="1"/>
</dbReference>
<proteinExistence type="inferred from homology"/>
<organism evidence="13 14">
    <name type="scientific">Rubrobacter marinus</name>
    <dbReference type="NCBI Taxonomy" id="2653852"/>
    <lineage>
        <taxon>Bacteria</taxon>
        <taxon>Bacillati</taxon>
        <taxon>Actinomycetota</taxon>
        <taxon>Rubrobacteria</taxon>
        <taxon>Rubrobacterales</taxon>
        <taxon>Rubrobacteraceae</taxon>
        <taxon>Rubrobacter</taxon>
    </lineage>
</organism>
<evidence type="ECO:0000256" key="4">
    <source>
        <dbReference type="ARBA" id="ARBA00013457"/>
    </source>
</evidence>
<dbReference type="FunFam" id="3.20.20.70:FF:000154">
    <property type="entry name" value="Probable nitronate monooxygenase"/>
    <property type="match status" value="1"/>
</dbReference>
<evidence type="ECO:0000256" key="10">
    <source>
        <dbReference type="ARBA" id="ARBA00023033"/>
    </source>
</evidence>
<evidence type="ECO:0000313" key="13">
    <source>
        <dbReference type="EMBL" id="QIN80930.1"/>
    </source>
</evidence>
<comment type="function">
    <text evidence="2">Nitronate monooxygenase that uses molecular oxygen to catalyze the oxidative denitrification of alkyl nitronates. Acts on propionate 3-nitronate (P3N), the presumed physiological substrate. Probably functions in the detoxification of P3N, a metabolic poison produced by plants and fungi as a defense mechanism.</text>
</comment>
<keyword evidence="9" id="KW-0560">Oxidoreductase</keyword>
<comment type="similarity">
    <text evidence="3">Belongs to the nitronate monooxygenase family. NMO class I subfamily.</text>
</comment>
<dbReference type="EMBL" id="CP045121">
    <property type="protein sequence ID" value="QIN80930.1"/>
    <property type="molecule type" value="Genomic_DNA"/>
</dbReference>
<keyword evidence="14" id="KW-1185">Reference proteome</keyword>
<evidence type="ECO:0000256" key="6">
    <source>
        <dbReference type="ARBA" id="ARBA00022630"/>
    </source>
</evidence>
<keyword evidence="6" id="KW-0285">Flavoprotein</keyword>
<protein>
    <recommendedName>
        <fullName evidence="4">Probable nitronate monooxygenase</fullName>
    </recommendedName>
    <alternativeName>
        <fullName evidence="11">Propionate 3-nitronate monooxygenase</fullName>
    </alternativeName>
</protein>
<evidence type="ECO:0000256" key="3">
    <source>
        <dbReference type="ARBA" id="ARBA00009881"/>
    </source>
</evidence>
<dbReference type="PANTHER" id="PTHR42747">
    <property type="entry name" value="NITRONATE MONOOXYGENASE-RELATED"/>
    <property type="match status" value="1"/>
</dbReference>
<keyword evidence="7" id="KW-0288">FMN</keyword>
<dbReference type="Gene3D" id="3.20.20.70">
    <property type="entry name" value="Aldolase class I"/>
    <property type="match status" value="1"/>
</dbReference>
<comment type="catalytic activity">
    <reaction evidence="12">
        <text>3 propionate 3-nitronate + 3 O2 + H2O = 3 3-oxopropanoate + 2 nitrate + nitrite + H2O2 + 3 H(+)</text>
        <dbReference type="Rhea" id="RHEA:57332"/>
        <dbReference type="ChEBI" id="CHEBI:15377"/>
        <dbReference type="ChEBI" id="CHEBI:15378"/>
        <dbReference type="ChEBI" id="CHEBI:15379"/>
        <dbReference type="ChEBI" id="CHEBI:16240"/>
        <dbReference type="ChEBI" id="CHEBI:16301"/>
        <dbReference type="ChEBI" id="CHEBI:17632"/>
        <dbReference type="ChEBI" id="CHEBI:33190"/>
        <dbReference type="ChEBI" id="CHEBI:136067"/>
    </reaction>
</comment>
<sequence length="370" mass="38421">MRGRARFGREAGLETRITRLLGIEHPVVQAGMAGGPTTPRLVAAVSEAGGLGTLGAAYMTPAAIRSAVEGIRALTRKPFAVNLFVPEPFDPSLYDPQEIGASLARYREELGVEAPGELSYVQSFEDQLAVVLEERVPVFSFTFGVPEGPHLDALREAGIVTAGTATTVREALAVEAAGVDAVTAQGAEAGGHRGTFLGPYEGGLVGTMALVPQVADAVEIPVLAAGGIMDGRGLAAALALGADGAQMGTAFLACPESGAQEGYKRVLLSATEEETTVTRAFSGKAARGLKNRFTEEMEGAEVAAYPVQNAHTRDIRAAAAKADRTEFMSLWSGQAPRLARPVPAAEVVERTVAVASKLVSNRNPERGSGA</sequence>
<dbReference type="Proteomes" id="UP000502706">
    <property type="component" value="Chromosome"/>
</dbReference>
<evidence type="ECO:0000256" key="7">
    <source>
        <dbReference type="ARBA" id="ARBA00022643"/>
    </source>
</evidence>
<evidence type="ECO:0000256" key="11">
    <source>
        <dbReference type="ARBA" id="ARBA00031155"/>
    </source>
</evidence>
<evidence type="ECO:0000256" key="12">
    <source>
        <dbReference type="ARBA" id="ARBA00049401"/>
    </source>
</evidence>
<dbReference type="PANTHER" id="PTHR42747:SF3">
    <property type="entry name" value="NITRONATE MONOOXYGENASE-RELATED"/>
    <property type="match status" value="1"/>
</dbReference>
<reference evidence="13 14" key="1">
    <citation type="submission" date="2019-10" db="EMBL/GenBank/DDBJ databases">
        <title>Rubrobacter sp nov SCSIO 52915 isolated from a deep-sea sediment in the South China Sea.</title>
        <authorList>
            <person name="Chen R.W."/>
        </authorList>
    </citation>
    <scope>NUCLEOTIDE SEQUENCE [LARGE SCALE GENOMIC DNA]</scope>
    <source>
        <strain evidence="13 14">SCSIO 52915</strain>
    </source>
</reference>
<dbReference type="InterPro" id="IPR004136">
    <property type="entry name" value="NMO"/>
</dbReference>
<dbReference type="GO" id="GO:0000166">
    <property type="term" value="F:nucleotide binding"/>
    <property type="evidence" value="ECO:0007669"/>
    <property type="project" value="UniProtKB-KW"/>
</dbReference>
<dbReference type="Pfam" id="PF03060">
    <property type="entry name" value="NMO"/>
    <property type="match status" value="1"/>
</dbReference>
<evidence type="ECO:0000256" key="8">
    <source>
        <dbReference type="ARBA" id="ARBA00022741"/>
    </source>
</evidence>
<dbReference type="AlphaFoldDB" id="A0A6G8Q3C7"/>
<dbReference type="KEGG" id="rmar:GBA65_20490"/>
<accession>A0A6G8Q3C7</accession>
<evidence type="ECO:0000256" key="5">
    <source>
        <dbReference type="ARBA" id="ARBA00022575"/>
    </source>
</evidence>
<evidence type="ECO:0000256" key="1">
    <source>
        <dbReference type="ARBA" id="ARBA00001917"/>
    </source>
</evidence>
<dbReference type="GO" id="GO:0018580">
    <property type="term" value="F:nitronate monooxygenase activity"/>
    <property type="evidence" value="ECO:0007669"/>
    <property type="project" value="InterPro"/>
</dbReference>
<dbReference type="SUPFAM" id="SSF51412">
    <property type="entry name" value="Inosine monophosphate dehydrogenase (IMPDH)"/>
    <property type="match status" value="1"/>
</dbReference>